<dbReference type="SUPFAM" id="SSF75169">
    <property type="entry name" value="DsrEFH-like"/>
    <property type="match status" value="1"/>
</dbReference>
<dbReference type="Gene3D" id="3.40.1260.10">
    <property type="entry name" value="DsrEFH-like"/>
    <property type="match status" value="1"/>
</dbReference>
<reference evidence="1" key="1">
    <citation type="submission" date="2015-04" db="EMBL/GenBank/DDBJ databases">
        <authorList>
            <person name="Syromyatnikov M.Y."/>
            <person name="Popov V.N."/>
        </authorList>
    </citation>
    <scope>NUCLEOTIDE SEQUENCE</scope>
    <source>
        <strain evidence="1">MO-1</strain>
    </source>
</reference>
<dbReference type="AlphaFoldDB" id="A0A1S7LF33"/>
<dbReference type="InterPro" id="IPR007215">
    <property type="entry name" value="Sulphur_relay_TusB/DsrH"/>
</dbReference>
<dbReference type="GO" id="GO:0002143">
    <property type="term" value="P:tRNA wobble position uridine thiolation"/>
    <property type="evidence" value="ECO:0007669"/>
    <property type="project" value="InterPro"/>
</dbReference>
<accession>A0A1S7LF33</accession>
<dbReference type="PANTHER" id="PTHR37526">
    <property type="entry name" value="PROTEIN TUSB"/>
    <property type="match status" value="1"/>
</dbReference>
<gene>
    <name evidence="1" type="primary">dsrH</name>
    <name evidence="1" type="ORF">MAGMO_0812</name>
</gene>
<dbReference type="NCBIfam" id="TIGR03011">
    <property type="entry name" value="sulf_tusB_dsrH"/>
    <property type="match status" value="1"/>
</dbReference>
<dbReference type="PANTHER" id="PTHR37526:SF1">
    <property type="entry name" value="PROTEIN TUSB"/>
    <property type="match status" value="1"/>
</dbReference>
<evidence type="ECO:0000313" key="1">
    <source>
        <dbReference type="EMBL" id="CRH05013.1"/>
    </source>
</evidence>
<sequence>MLHTVNKSPFQNESLESCVRMASEGDCILLLEDGVFGAATGTSKTALVEAAMKTVKIYALSADVKARGIKSLIDGIEVTDYAGFVDLVDQNKTHSWL</sequence>
<dbReference type="InterPro" id="IPR027396">
    <property type="entry name" value="DsrEFH-like"/>
</dbReference>
<dbReference type="GO" id="GO:1990228">
    <property type="term" value="C:sulfurtransferase complex"/>
    <property type="evidence" value="ECO:0007669"/>
    <property type="project" value="TreeGrafter"/>
</dbReference>
<proteinExistence type="predicted"/>
<dbReference type="EMBL" id="LO017727">
    <property type="protein sequence ID" value="CRH05013.1"/>
    <property type="molecule type" value="Genomic_DNA"/>
</dbReference>
<name>A0A1S7LF33_MAGMO</name>
<dbReference type="Pfam" id="PF04077">
    <property type="entry name" value="DsrH"/>
    <property type="match status" value="1"/>
</dbReference>
<protein>
    <submittedName>
        <fullName evidence="1">Intracellular sulfur oxidation protein DsrH/TusB</fullName>
    </submittedName>
</protein>
<organism evidence="1">
    <name type="scientific">Magnetococcus massalia (strain MO-1)</name>
    <dbReference type="NCBI Taxonomy" id="451514"/>
    <lineage>
        <taxon>Bacteria</taxon>
        <taxon>Pseudomonadati</taxon>
        <taxon>Pseudomonadota</taxon>
        <taxon>Magnetococcia</taxon>
        <taxon>Magnetococcales</taxon>
        <taxon>Magnetococcaceae</taxon>
        <taxon>Magnetococcus</taxon>
    </lineage>
</organism>